<dbReference type="InterPro" id="IPR001789">
    <property type="entry name" value="Sig_transdc_resp-reg_receiver"/>
</dbReference>
<evidence type="ECO:0000256" key="9">
    <source>
        <dbReference type="ARBA" id="ARBA00022840"/>
    </source>
</evidence>
<evidence type="ECO:0000313" key="15">
    <source>
        <dbReference type="EMBL" id="OGM08611.1"/>
    </source>
</evidence>
<dbReference type="EC" id="2.7.13.3" evidence="3"/>
<dbReference type="InterPro" id="IPR003661">
    <property type="entry name" value="HisK_dim/P_dom"/>
</dbReference>
<dbReference type="Pfam" id="PF02518">
    <property type="entry name" value="HATPase_c"/>
    <property type="match status" value="1"/>
</dbReference>
<dbReference type="Proteomes" id="UP000178735">
    <property type="component" value="Unassembled WGS sequence"/>
</dbReference>
<keyword evidence="7" id="KW-0547">Nucleotide-binding</keyword>
<proteinExistence type="predicted"/>
<dbReference type="PROSITE" id="PS50109">
    <property type="entry name" value="HIS_KIN"/>
    <property type="match status" value="1"/>
</dbReference>
<dbReference type="InterPro" id="IPR036890">
    <property type="entry name" value="HATPase_C_sf"/>
</dbReference>
<name>A0A1F7X0W7_9BACT</name>
<dbReference type="EMBL" id="MGFH01000006">
    <property type="protein sequence ID" value="OGM08611.1"/>
    <property type="molecule type" value="Genomic_DNA"/>
</dbReference>
<reference evidence="15 16" key="1">
    <citation type="journal article" date="2016" name="Nat. Commun.">
        <title>Thousands of microbial genomes shed light on interconnected biogeochemical processes in an aquifer system.</title>
        <authorList>
            <person name="Anantharaman K."/>
            <person name="Brown C.T."/>
            <person name="Hug L.A."/>
            <person name="Sharon I."/>
            <person name="Castelle C.J."/>
            <person name="Probst A.J."/>
            <person name="Thomas B.C."/>
            <person name="Singh A."/>
            <person name="Wilkins M.J."/>
            <person name="Karaoz U."/>
            <person name="Brodie E.L."/>
            <person name="Williams K.H."/>
            <person name="Hubbard S.S."/>
            <person name="Banfield J.F."/>
        </authorList>
    </citation>
    <scope>NUCLEOTIDE SEQUENCE [LARGE SCALE GENOMIC DNA]</scope>
</reference>
<keyword evidence="9" id="KW-0067">ATP-binding</keyword>
<dbReference type="SUPFAM" id="SSF55874">
    <property type="entry name" value="ATPase domain of HSP90 chaperone/DNA topoisomerase II/histidine kinase"/>
    <property type="match status" value="1"/>
</dbReference>
<organism evidence="15 16">
    <name type="scientific">Candidatus Wallbacteria bacterium GWC2_49_35</name>
    <dbReference type="NCBI Taxonomy" id="1817813"/>
    <lineage>
        <taxon>Bacteria</taxon>
        <taxon>Candidatus Walliibacteriota</taxon>
    </lineage>
</organism>
<dbReference type="SMART" id="SM00387">
    <property type="entry name" value="HATPase_c"/>
    <property type="match status" value="1"/>
</dbReference>
<dbReference type="Gene3D" id="3.30.565.10">
    <property type="entry name" value="Histidine kinase-like ATPase, C-terminal domain"/>
    <property type="match status" value="1"/>
</dbReference>
<evidence type="ECO:0000256" key="2">
    <source>
        <dbReference type="ARBA" id="ARBA00004236"/>
    </source>
</evidence>
<sequence length="492" mass="55520">MDNLIGRVLVIDDEDQFRIALTKVVKRHGYEATPFSSAIDALEYLKGHHVEVDITIVDMKMDGMDGIEFITRINELYPTIVPIMVTAYSSIDTAVNSIKHGAFDFISKPFSPEQILYALQKSMTRRMLLVQNKKLKEEAERSLKILGQEKSKIHTVVQCMANPLIVLNSDLEIVLYNPYFENIDIDCRIKLFTKLTDYDSVFINQVKSMVDSMTENKSLTMIQKEMNIGEKFFQATCAPVVTDLEIEGYCVVLNDITKLKEVENLKNQFVSMVAHEIKAPISASLGYIYLILDGYITDKDKILEKLGRCKERSEALLEMVNDLLHISRHQTNRLNLEIKPLDAAAKIESALEFYAQEMKKKNISLEKDLAAPVKEILADDRSFEMVLNNLISNAIKYTPEGGSIRVSFSNDGDYGVFAVKDTGYGIKKEDMARLFTEFFRCKTKETSKISGTGLGLSVVKKFVTAQGGTVSAESEYQKGSVFTVRLPLNVKK</sequence>
<dbReference type="Pfam" id="PF00512">
    <property type="entry name" value="HisKA"/>
    <property type="match status" value="1"/>
</dbReference>
<evidence type="ECO:0000256" key="3">
    <source>
        <dbReference type="ARBA" id="ARBA00012438"/>
    </source>
</evidence>
<dbReference type="STRING" id="1817813.A2008_07525"/>
<evidence type="ECO:0000256" key="7">
    <source>
        <dbReference type="ARBA" id="ARBA00022741"/>
    </source>
</evidence>
<dbReference type="CDD" id="cd00082">
    <property type="entry name" value="HisKA"/>
    <property type="match status" value="1"/>
</dbReference>
<dbReference type="InterPro" id="IPR036097">
    <property type="entry name" value="HisK_dim/P_sf"/>
</dbReference>
<evidence type="ECO:0000256" key="6">
    <source>
        <dbReference type="ARBA" id="ARBA00022679"/>
    </source>
</evidence>
<dbReference type="SUPFAM" id="SSF47384">
    <property type="entry name" value="Homodimeric domain of signal transducing histidine kinase"/>
    <property type="match status" value="1"/>
</dbReference>
<feature type="domain" description="Histidine kinase" evidence="13">
    <location>
        <begin position="272"/>
        <end position="490"/>
    </location>
</feature>
<dbReference type="GO" id="GO:0005524">
    <property type="term" value="F:ATP binding"/>
    <property type="evidence" value="ECO:0007669"/>
    <property type="project" value="UniProtKB-KW"/>
</dbReference>
<feature type="domain" description="Response regulatory" evidence="14">
    <location>
        <begin position="7"/>
        <end position="123"/>
    </location>
</feature>
<evidence type="ECO:0000256" key="8">
    <source>
        <dbReference type="ARBA" id="ARBA00022777"/>
    </source>
</evidence>
<keyword evidence="8" id="KW-0418">Kinase</keyword>
<dbReference type="GO" id="GO:0000155">
    <property type="term" value="F:phosphorelay sensor kinase activity"/>
    <property type="evidence" value="ECO:0007669"/>
    <property type="project" value="InterPro"/>
</dbReference>
<dbReference type="CDD" id="cd00075">
    <property type="entry name" value="HATPase"/>
    <property type="match status" value="1"/>
</dbReference>
<dbReference type="SMART" id="SM00388">
    <property type="entry name" value="HisKA"/>
    <property type="match status" value="1"/>
</dbReference>
<dbReference type="InterPro" id="IPR003594">
    <property type="entry name" value="HATPase_dom"/>
</dbReference>
<dbReference type="Pfam" id="PF00072">
    <property type="entry name" value="Response_reg"/>
    <property type="match status" value="1"/>
</dbReference>
<evidence type="ECO:0000256" key="4">
    <source>
        <dbReference type="ARBA" id="ARBA00022475"/>
    </source>
</evidence>
<dbReference type="InterPro" id="IPR004358">
    <property type="entry name" value="Sig_transdc_His_kin-like_C"/>
</dbReference>
<dbReference type="SMART" id="SM00448">
    <property type="entry name" value="REC"/>
    <property type="match status" value="1"/>
</dbReference>
<evidence type="ECO:0000256" key="10">
    <source>
        <dbReference type="ARBA" id="ARBA00023012"/>
    </source>
</evidence>
<dbReference type="PROSITE" id="PS50110">
    <property type="entry name" value="RESPONSE_REGULATORY"/>
    <property type="match status" value="1"/>
</dbReference>
<accession>A0A1F7X0W7</accession>
<gene>
    <name evidence="15" type="ORF">A2008_07525</name>
</gene>
<evidence type="ECO:0000259" key="13">
    <source>
        <dbReference type="PROSITE" id="PS50109"/>
    </source>
</evidence>
<dbReference type="Gene3D" id="3.40.50.2300">
    <property type="match status" value="1"/>
</dbReference>
<keyword evidence="6" id="KW-0808">Transferase</keyword>
<protein>
    <recommendedName>
        <fullName evidence="3">histidine kinase</fullName>
        <ecNumber evidence="3">2.7.13.3</ecNumber>
    </recommendedName>
</protein>
<comment type="catalytic activity">
    <reaction evidence="1">
        <text>ATP + protein L-histidine = ADP + protein N-phospho-L-histidine.</text>
        <dbReference type="EC" id="2.7.13.3"/>
    </reaction>
</comment>
<dbReference type="Gene3D" id="3.30.450.20">
    <property type="entry name" value="PAS domain"/>
    <property type="match status" value="1"/>
</dbReference>
<keyword evidence="5 12" id="KW-0597">Phosphoprotein</keyword>
<dbReference type="AlphaFoldDB" id="A0A1F7X0W7"/>
<evidence type="ECO:0000259" key="14">
    <source>
        <dbReference type="PROSITE" id="PS50110"/>
    </source>
</evidence>
<keyword evidence="11" id="KW-0472">Membrane</keyword>
<dbReference type="GO" id="GO:0005886">
    <property type="term" value="C:plasma membrane"/>
    <property type="evidence" value="ECO:0007669"/>
    <property type="project" value="UniProtKB-SubCell"/>
</dbReference>
<evidence type="ECO:0000256" key="12">
    <source>
        <dbReference type="PROSITE-ProRule" id="PRU00169"/>
    </source>
</evidence>
<dbReference type="SUPFAM" id="SSF52172">
    <property type="entry name" value="CheY-like"/>
    <property type="match status" value="1"/>
</dbReference>
<dbReference type="Gene3D" id="1.10.287.130">
    <property type="match status" value="1"/>
</dbReference>
<dbReference type="PANTHER" id="PTHR43547">
    <property type="entry name" value="TWO-COMPONENT HISTIDINE KINASE"/>
    <property type="match status" value="1"/>
</dbReference>
<evidence type="ECO:0000256" key="11">
    <source>
        <dbReference type="ARBA" id="ARBA00023136"/>
    </source>
</evidence>
<comment type="caution">
    <text evidence="15">The sequence shown here is derived from an EMBL/GenBank/DDBJ whole genome shotgun (WGS) entry which is preliminary data.</text>
</comment>
<dbReference type="PANTHER" id="PTHR43547:SF2">
    <property type="entry name" value="HYBRID SIGNAL TRANSDUCTION HISTIDINE KINASE C"/>
    <property type="match status" value="1"/>
</dbReference>
<dbReference type="InterPro" id="IPR011006">
    <property type="entry name" value="CheY-like_superfamily"/>
</dbReference>
<evidence type="ECO:0000256" key="5">
    <source>
        <dbReference type="ARBA" id="ARBA00022553"/>
    </source>
</evidence>
<dbReference type="InterPro" id="IPR005467">
    <property type="entry name" value="His_kinase_dom"/>
</dbReference>
<keyword evidence="4" id="KW-1003">Cell membrane</keyword>
<feature type="modified residue" description="4-aspartylphosphate" evidence="12">
    <location>
        <position position="58"/>
    </location>
</feature>
<evidence type="ECO:0000256" key="1">
    <source>
        <dbReference type="ARBA" id="ARBA00000085"/>
    </source>
</evidence>
<comment type="subcellular location">
    <subcellularLocation>
        <location evidence="2">Cell membrane</location>
    </subcellularLocation>
</comment>
<dbReference type="PRINTS" id="PR00344">
    <property type="entry name" value="BCTRLSENSOR"/>
</dbReference>
<evidence type="ECO:0000313" key="16">
    <source>
        <dbReference type="Proteomes" id="UP000178735"/>
    </source>
</evidence>
<dbReference type="FunFam" id="3.30.565.10:FF:000023">
    <property type="entry name" value="PAS domain-containing sensor histidine kinase"/>
    <property type="match status" value="1"/>
</dbReference>
<keyword evidence="10" id="KW-0902">Two-component regulatory system</keyword>